<dbReference type="Proteomes" id="UP000788993">
    <property type="component" value="Unassembled WGS sequence"/>
</dbReference>
<dbReference type="EMBL" id="JAEUBD010000382">
    <property type="protein sequence ID" value="KAH3675394.1"/>
    <property type="molecule type" value="Genomic_DNA"/>
</dbReference>
<comment type="caution">
    <text evidence="1">The sequence shown here is derived from an EMBL/GenBank/DDBJ whole genome shotgun (WGS) entry which is preliminary data.</text>
</comment>
<reference evidence="1" key="2">
    <citation type="submission" date="2021-01" db="EMBL/GenBank/DDBJ databases">
        <authorList>
            <person name="Schikora-Tamarit M.A."/>
        </authorList>
    </citation>
    <scope>NUCLEOTIDE SEQUENCE</scope>
    <source>
        <strain evidence="1">NCAIM Y.01608</strain>
    </source>
</reference>
<name>A0A9P8TE29_9ASCO</name>
<keyword evidence="2" id="KW-1185">Reference proteome</keyword>
<gene>
    <name evidence="1" type="ORF">OGATHE_001734</name>
</gene>
<sequence length="114" mass="12778">MEVAVQHVNSTIVLWSSLNNRAIKAHFRESNSFLEKVWAKHVLRLFITVPSPGRVRITLVGDVIATPADLILVCFNKIVEQTDDLVDASVTEPSHKDFVIFTEICPDFSYDHGG</sequence>
<dbReference type="AlphaFoldDB" id="A0A9P8TE29"/>
<organism evidence="1 2">
    <name type="scientific">Ogataea polymorpha</name>
    <dbReference type="NCBI Taxonomy" id="460523"/>
    <lineage>
        <taxon>Eukaryota</taxon>
        <taxon>Fungi</taxon>
        <taxon>Dikarya</taxon>
        <taxon>Ascomycota</taxon>
        <taxon>Saccharomycotina</taxon>
        <taxon>Pichiomycetes</taxon>
        <taxon>Pichiales</taxon>
        <taxon>Pichiaceae</taxon>
        <taxon>Ogataea</taxon>
    </lineage>
</organism>
<evidence type="ECO:0000313" key="2">
    <source>
        <dbReference type="Proteomes" id="UP000788993"/>
    </source>
</evidence>
<evidence type="ECO:0000313" key="1">
    <source>
        <dbReference type="EMBL" id="KAH3675394.1"/>
    </source>
</evidence>
<protein>
    <submittedName>
        <fullName evidence="1">Uncharacterized protein</fullName>
    </submittedName>
</protein>
<reference evidence="1" key="1">
    <citation type="journal article" date="2021" name="Open Biol.">
        <title>Shared evolutionary footprints suggest mitochondrial oxidative damage underlies multiple complex I losses in fungi.</title>
        <authorList>
            <person name="Schikora-Tamarit M.A."/>
            <person name="Marcet-Houben M."/>
            <person name="Nosek J."/>
            <person name="Gabaldon T."/>
        </authorList>
    </citation>
    <scope>NUCLEOTIDE SEQUENCE</scope>
    <source>
        <strain evidence="1">NCAIM Y.01608</strain>
    </source>
</reference>
<accession>A0A9P8TE29</accession>
<proteinExistence type="predicted"/>